<name>A0A7X6MKT5_9MYCO</name>
<dbReference type="AlphaFoldDB" id="A0A7X6MKT5"/>
<organism evidence="1 2">
    <name type="scientific">Mycolicibacterium septicum DSM 44393</name>
    <dbReference type="NCBI Taxonomy" id="1341646"/>
    <lineage>
        <taxon>Bacteria</taxon>
        <taxon>Bacillati</taxon>
        <taxon>Actinomycetota</taxon>
        <taxon>Actinomycetes</taxon>
        <taxon>Mycobacteriales</taxon>
        <taxon>Mycobacteriaceae</taxon>
        <taxon>Mycolicibacterium</taxon>
    </lineage>
</organism>
<dbReference type="Proteomes" id="UP000518188">
    <property type="component" value="Unassembled WGS sequence"/>
</dbReference>
<accession>A0A7X6MKT5</accession>
<sequence length="198" mass="21293">MIVLTDTVQTWGHSATAHYSHAARSVVTQSNLALHMEFNVDLPPKPIFRSYGFIRTAVVGGSTVTVNGPSLVAAGVTELNFELLTDNGASVSVVNQFDTTGTFTGPPQEAISVRRVSFHRPVNGTTAFAHTAKVYAGGRDISEQEAVETAIANLKSRGLDPADLVMKVTSGADHVSRLQRLDLETNELVDEVTDPRFE</sequence>
<gene>
    <name evidence="1" type="ORF">HGA11_03205</name>
</gene>
<reference evidence="1 2" key="1">
    <citation type="submission" date="2020-04" db="EMBL/GenBank/DDBJ databases">
        <title>MicrobeNet Type strains.</title>
        <authorList>
            <person name="Nicholson A.C."/>
        </authorList>
    </citation>
    <scope>NUCLEOTIDE SEQUENCE [LARGE SCALE GENOMIC DNA]</scope>
    <source>
        <strain evidence="1 2">ATCC 700731</strain>
    </source>
</reference>
<proteinExistence type="predicted"/>
<dbReference type="EMBL" id="JAAXPJ010000001">
    <property type="protein sequence ID" value="NKZ09973.1"/>
    <property type="molecule type" value="Genomic_DNA"/>
</dbReference>
<comment type="caution">
    <text evidence="1">The sequence shown here is derived from an EMBL/GenBank/DDBJ whole genome shotgun (WGS) entry which is preliminary data.</text>
</comment>
<dbReference type="RefSeq" id="WP_162563156.1">
    <property type="nucleotide sequence ID" value="NZ_HG322951.1"/>
</dbReference>
<evidence type="ECO:0000313" key="2">
    <source>
        <dbReference type="Proteomes" id="UP000518188"/>
    </source>
</evidence>
<protein>
    <submittedName>
        <fullName evidence="1">Uncharacterized protein</fullName>
    </submittedName>
</protein>
<evidence type="ECO:0000313" key="1">
    <source>
        <dbReference type="EMBL" id="NKZ09973.1"/>
    </source>
</evidence>